<sequence>MAYSLERLERAQQLFDRTAGEFCMLPHLAGPYHLRQRASKRAAVIASWHDNDEDEDYSPSSKRTPTKRKLSLLHESDQDVRPDKKAKSLSPTSTFRSRLSPDTEREASVPPSTPSHSEPDSWDRYWAVNPETDTPNSRYSLRCRNKESVSESPQKKNTQVETETSKPTEDVPAENQIPIRGCAACQELGMECSLASDPNPFAYPCTTCEIDDVFCVVSPPPNWKRSCENCKGRKKDTCSYRYADYDHSQPCLSCRNHGFECIAGPARYPPFALFSTSEPSEPSSPPKIDSPATSNSPHGTPELDVSEGSKTIEQISSLKIDSPESFNLPHGTQETEVSEVFNPSGQVSSPAIQSNIQLPESNPAKNDSWEPSSPPFSNAQPPVVQVPKSHEVIVISDSDDPTPHIPERQPSPIYISDSLESPNQNTVSNTIALQSTNTQRIWTELVHPVQFLADDGEGCPPCNWCNNFAYGINGLGPRNPEVLIFGDGTIVELQDGHTAEGKEQSRMCISCTLNRVKIIRCSHDTLDLLPVPTAVKEDLRADALRLLNEANEALIDPETGKAGPFHPSTPYQWCSLCREPAFGTCQAIQPVDVYADVVNCDEESRGCGLMLCESCLHLTNGFQGNLNAVIAWGRNGPSPALVVFEFVHISNPLVLPPKGSKGAALIPFTIFPWLPRAATRGAQLIATTSSPKRRKVSPEPRTSPGLRARRHGRSEHHSRHTSSSPSRGQSSSSSPPRYVPAHLQFQSGSPPGRSLTPATATAGLSLSSDHSDMPSDTREGTPPTHGRSPSPGEKRPASEITDSDPEGGVSTVPNNTRTYIIPRTCDGTNDESTNPTTSSNGKTESVLSADEQSRPASPKSDDTPTIDEQVAEVNALMTAPLREGQKGFVVSMAWLKKVLARTTAHADHTDKGSLEGDIGPVNNLNIMLDTDPATPNFKDETGETFVPMRPGLHDALDFAIIPQHGWDLIRKWYGLADQSPVIIRYAHNISQPGDTENIQYETYPPIFTIFKLANPAAGTTPTILRQAVKQSVKILASRQTNYQKWLKDAKEQAGIEMSTKVRVWKILQLPSSTAASATATPAVSRSQSPAPPLALISNPNDKLLFDLNTFLDLPEGSHRVLLENVKDQTQNANYNGRMTLDMAGLSVTNCVILEEQVGGSRGGEWVSEASAKTLKSLGIPVDQPRTDAATKASAAKVALKSPQPSGRSTPTLPPDPIRGLISRGRKGKQLIVGLQNLGNTCYMNSALQCVRSIEELSYYFLSGLYKPELNPTNVLGCGGTIAKQWANLLQELYKSDPQPRSVNPYRFRTAAGRQREDFAGYEQHDSQEFVMFLLDALSEDLSRIVGSKPATVIPDSTDEMIHDRKALEEFGKKCWDLYEARNASVITDLFAGMYKSTLICHNCEKTSIIMDPFTMVTVPIPTAPTLVNRTIIFYPLDGPPVSLKVRLDENDTLKVWKDFVAGKMGIDGDQIFAAETLHNSFWQTFCDDDDTFGSLRIGQEDTIVFFDLGPLPEPTNSADSTSDDDAVLVPVFHRKLVPRKNKEATRELFGIPSFIRLPSEDTQDLEAIYRKLLNQANNLTTHDLLAAEESSNDDNATDDSDTVVTNEDDARSADSRIKTTSVDGEDSIVDISMQAEQAPKPAEDADESDSDSESVKSPQHPLAGKIPARLLSLFDVTVMSTNATLPDGRNISTTKNYPSISSRIPSPPTSTKGSDDASSKSSADDNVDDEVDTDESDVTPNSTRSLLHQGDAILLDWTPDAFDSLFGGKPRDSEELRGRPTYMNIRNVFDHTMTVSQKKPKQANVSLDQCLDEFSKEEILSRADSWFCPQCKTHVSATKKFELWRTPDIMVVQLKRFSQFRGRNGHKISTVIDFPFEGLDLSSRVEGPMDGKSAVYDLIAVDNHMGGMGGGHYTAFIKDFVSGAWVYCNDTSAKTVTNLQSIISSGAYLLFYRRRSDRALGNQELRELVEGYRNQEASDSGSSSGSRSPGGSQSPSEDGGRVLGGAPRKGSSALAGAGVAPRVSRGQDSLGNDLYSSAEESTSGSEDGGSEGKKIGFEHENGGSQVDSLSKLTEPSWSFDAAHDISQITSGNAATEDGIFEGRCPWGGMDIDPQFQLGLTSGGEGEDSSDDLPVVELRVGSEDVMSSDP</sequence>
<evidence type="ECO:0000256" key="8">
    <source>
        <dbReference type="ARBA" id="ARBA00023015"/>
    </source>
</evidence>
<feature type="compositionally biased region" description="Low complexity" evidence="11">
    <location>
        <begin position="2036"/>
        <end position="2045"/>
    </location>
</feature>
<keyword evidence="5" id="KW-0833">Ubl conjugation pathway</keyword>
<feature type="compositionally biased region" description="Low complexity" evidence="11">
    <location>
        <begin position="721"/>
        <end position="736"/>
    </location>
</feature>
<evidence type="ECO:0000256" key="7">
    <source>
        <dbReference type="ARBA" id="ARBA00022807"/>
    </source>
</evidence>
<dbReference type="OrthoDB" id="952271at2759"/>
<evidence type="ECO:0000256" key="5">
    <source>
        <dbReference type="ARBA" id="ARBA00022786"/>
    </source>
</evidence>
<feature type="compositionally biased region" description="Polar residues" evidence="11">
    <location>
        <begin position="1683"/>
        <end position="1697"/>
    </location>
</feature>
<evidence type="ECO:0000259" key="13">
    <source>
        <dbReference type="PROSITE" id="PS51283"/>
    </source>
</evidence>
<feature type="domain" description="DUSP" evidence="13">
    <location>
        <begin position="864"/>
        <end position="987"/>
    </location>
</feature>
<feature type="domain" description="USP" evidence="12">
    <location>
        <begin position="1232"/>
        <end position="1955"/>
    </location>
</feature>
<feature type="compositionally biased region" description="Low complexity" evidence="11">
    <location>
        <begin position="1698"/>
        <end position="1712"/>
    </location>
</feature>
<dbReference type="EMBL" id="MLQL01000004">
    <property type="protein sequence ID" value="OQE29050.1"/>
    <property type="molecule type" value="Genomic_DNA"/>
</dbReference>
<gene>
    <name evidence="14" type="ORF">PENFLA_c004G08369</name>
</gene>
<dbReference type="Gene3D" id="3.90.70.10">
    <property type="entry name" value="Cysteine proteinases"/>
    <property type="match status" value="2"/>
</dbReference>
<evidence type="ECO:0000256" key="9">
    <source>
        <dbReference type="ARBA" id="ARBA00023163"/>
    </source>
</evidence>
<dbReference type="InterPro" id="IPR038765">
    <property type="entry name" value="Papain-like_cys_pep_sf"/>
</dbReference>
<dbReference type="InterPro" id="IPR050185">
    <property type="entry name" value="Ub_carboxyl-term_hydrolase"/>
</dbReference>
<feature type="region of interest" description="Disordered" evidence="11">
    <location>
        <begin position="1196"/>
        <end position="1217"/>
    </location>
</feature>
<dbReference type="InterPro" id="IPR001138">
    <property type="entry name" value="Zn2Cys6_DnaBD"/>
</dbReference>
<dbReference type="PROSITE" id="PS51283">
    <property type="entry name" value="DUSP"/>
    <property type="match status" value="1"/>
</dbReference>
<evidence type="ECO:0000256" key="10">
    <source>
        <dbReference type="ARBA" id="ARBA00023242"/>
    </source>
</evidence>
<feature type="compositionally biased region" description="Acidic residues" evidence="11">
    <location>
        <begin position="1725"/>
        <end position="1737"/>
    </location>
</feature>
<evidence type="ECO:0000256" key="6">
    <source>
        <dbReference type="ARBA" id="ARBA00022801"/>
    </source>
</evidence>
<keyword evidence="4" id="KW-0645">Protease</keyword>
<feature type="compositionally biased region" description="Polar residues" evidence="11">
    <location>
        <begin position="826"/>
        <end position="846"/>
    </location>
</feature>
<evidence type="ECO:0000256" key="3">
    <source>
        <dbReference type="ARBA" id="ARBA00012759"/>
    </source>
</evidence>
<keyword evidence="6" id="KW-0378">Hydrolase</keyword>
<dbReference type="PANTHER" id="PTHR21646:SF24">
    <property type="entry name" value="UBIQUITIN CARBOXYL-TERMINAL HYDROLASE"/>
    <property type="match status" value="1"/>
</dbReference>
<feature type="region of interest" description="Disordered" evidence="11">
    <location>
        <begin position="685"/>
        <end position="865"/>
    </location>
</feature>
<evidence type="ECO:0000313" key="14">
    <source>
        <dbReference type="EMBL" id="OQE29050.1"/>
    </source>
</evidence>
<feature type="compositionally biased region" description="Polar residues" evidence="11">
    <location>
        <begin position="150"/>
        <end position="162"/>
    </location>
</feature>
<dbReference type="SUPFAM" id="SSF54001">
    <property type="entry name" value="Cysteine proteinases"/>
    <property type="match status" value="1"/>
</dbReference>
<keyword evidence="10" id="KW-0539">Nucleus</keyword>
<comment type="caution">
    <text evidence="14">The sequence shown here is derived from an EMBL/GenBank/DDBJ whole genome shotgun (WGS) entry which is preliminary data.</text>
</comment>
<feature type="region of interest" description="Disordered" evidence="11">
    <location>
        <begin position="273"/>
        <end position="383"/>
    </location>
</feature>
<keyword evidence="8" id="KW-0805">Transcription regulation</keyword>
<evidence type="ECO:0000256" key="4">
    <source>
        <dbReference type="ARBA" id="ARBA00022670"/>
    </source>
</evidence>
<feature type="compositionally biased region" description="Basic and acidic residues" evidence="11">
    <location>
        <begin position="1608"/>
        <end position="1617"/>
    </location>
</feature>
<proteinExistence type="inferred from homology"/>
<dbReference type="PROSITE" id="PS00973">
    <property type="entry name" value="USP_2"/>
    <property type="match status" value="1"/>
</dbReference>
<dbReference type="InterPro" id="IPR001394">
    <property type="entry name" value="Peptidase_C19_UCH"/>
</dbReference>
<dbReference type="PROSITE" id="PS00972">
    <property type="entry name" value="USP_1"/>
    <property type="match status" value="1"/>
</dbReference>
<dbReference type="PANTHER" id="PTHR21646">
    <property type="entry name" value="UBIQUITIN CARBOXYL-TERMINAL HYDROLASE"/>
    <property type="match status" value="1"/>
</dbReference>
<dbReference type="Pfam" id="PF00443">
    <property type="entry name" value="UCH"/>
    <property type="match status" value="1"/>
</dbReference>
<dbReference type="GO" id="GO:0000981">
    <property type="term" value="F:DNA-binding transcription factor activity, RNA polymerase II-specific"/>
    <property type="evidence" value="ECO:0007669"/>
    <property type="project" value="InterPro"/>
</dbReference>
<feature type="region of interest" description="Disordered" evidence="11">
    <location>
        <begin position="51"/>
        <end position="173"/>
    </location>
</feature>
<feature type="compositionally biased region" description="Basic and acidic residues" evidence="11">
    <location>
        <begin position="769"/>
        <end position="779"/>
    </location>
</feature>
<evidence type="ECO:0000259" key="12">
    <source>
        <dbReference type="PROSITE" id="PS50235"/>
    </source>
</evidence>
<dbReference type="InterPro" id="IPR035927">
    <property type="entry name" value="DUSP-like_sf"/>
</dbReference>
<dbReference type="PROSITE" id="PS50235">
    <property type="entry name" value="USP_3"/>
    <property type="match status" value="1"/>
</dbReference>
<dbReference type="GO" id="GO:0004843">
    <property type="term" value="F:cysteine-type deubiquitinase activity"/>
    <property type="evidence" value="ECO:0007669"/>
    <property type="project" value="UniProtKB-EC"/>
</dbReference>
<feature type="region of interest" description="Disordered" evidence="11">
    <location>
        <begin position="1588"/>
        <end position="1663"/>
    </location>
</feature>
<dbReference type="Gene3D" id="3.30.2230.10">
    <property type="entry name" value="DUSP-like"/>
    <property type="match status" value="1"/>
</dbReference>
<dbReference type="SUPFAM" id="SSF143791">
    <property type="entry name" value="DUSP-like"/>
    <property type="match status" value="1"/>
</dbReference>
<dbReference type="GO" id="GO:0008270">
    <property type="term" value="F:zinc ion binding"/>
    <property type="evidence" value="ECO:0007669"/>
    <property type="project" value="InterPro"/>
</dbReference>
<feature type="compositionally biased region" description="Polar residues" evidence="11">
    <location>
        <begin position="756"/>
        <end position="768"/>
    </location>
</feature>
<dbReference type="GO" id="GO:0016579">
    <property type="term" value="P:protein deubiquitination"/>
    <property type="evidence" value="ECO:0007669"/>
    <property type="project" value="InterPro"/>
</dbReference>
<dbReference type="CDD" id="cd00067">
    <property type="entry name" value="GAL4"/>
    <property type="match status" value="1"/>
</dbReference>
<dbReference type="STRING" id="254877.A0A1V6TT30"/>
<feature type="region of interest" description="Disordered" evidence="11">
    <location>
        <begin position="1973"/>
        <end position="2070"/>
    </location>
</feature>
<dbReference type="EC" id="3.4.19.12" evidence="3"/>
<dbReference type="SMART" id="SM00695">
    <property type="entry name" value="DUSP"/>
    <property type="match status" value="1"/>
</dbReference>
<organism evidence="14 15">
    <name type="scientific">Penicillium flavigenum</name>
    <dbReference type="NCBI Taxonomy" id="254877"/>
    <lineage>
        <taxon>Eukaryota</taxon>
        <taxon>Fungi</taxon>
        <taxon>Dikarya</taxon>
        <taxon>Ascomycota</taxon>
        <taxon>Pezizomycotina</taxon>
        <taxon>Eurotiomycetes</taxon>
        <taxon>Eurotiomycetidae</taxon>
        <taxon>Eurotiales</taxon>
        <taxon>Aspergillaceae</taxon>
        <taxon>Penicillium</taxon>
    </lineage>
</organism>
<evidence type="ECO:0000256" key="11">
    <source>
        <dbReference type="SAM" id="MobiDB-lite"/>
    </source>
</evidence>
<dbReference type="Pfam" id="PF06337">
    <property type="entry name" value="DUSP"/>
    <property type="match status" value="1"/>
</dbReference>
<evidence type="ECO:0000256" key="1">
    <source>
        <dbReference type="ARBA" id="ARBA00000707"/>
    </source>
</evidence>
<keyword evidence="15" id="KW-1185">Reference proteome</keyword>
<reference evidence="15" key="1">
    <citation type="journal article" date="2017" name="Nat. Microbiol.">
        <title>Global analysis of biosynthetic gene clusters reveals vast potential of secondary metabolite production in Penicillium species.</title>
        <authorList>
            <person name="Nielsen J.C."/>
            <person name="Grijseels S."/>
            <person name="Prigent S."/>
            <person name="Ji B."/>
            <person name="Dainat J."/>
            <person name="Nielsen K.F."/>
            <person name="Frisvad J.C."/>
            <person name="Workman M."/>
            <person name="Nielsen J."/>
        </authorList>
    </citation>
    <scope>NUCLEOTIDE SEQUENCE [LARGE SCALE GENOMIC DNA]</scope>
    <source>
        <strain evidence="15">IBT 14082</strain>
    </source>
</reference>
<protein>
    <recommendedName>
        <fullName evidence="3">ubiquitinyl hydrolase 1</fullName>
        <ecNumber evidence="3">3.4.19.12</ecNumber>
    </recommendedName>
</protein>
<dbReference type="Proteomes" id="UP000191342">
    <property type="component" value="Unassembled WGS sequence"/>
</dbReference>
<comment type="similarity">
    <text evidence="2">Belongs to the peptidase C19 family.</text>
</comment>
<feature type="compositionally biased region" description="Basic residues" evidence="11">
    <location>
        <begin position="707"/>
        <end position="720"/>
    </location>
</feature>
<feature type="compositionally biased region" description="Polar residues" evidence="11">
    <location>
        <begin position="330"/>
        <end position="380"/>
    </location>
</feature>
<feature type="region of interest" description="Disordered" evidence="11">
    <location>
        <begin position="1683"/>
        <end position="1745"/>
    </location>
</feature>
<keyword evidence="9" id="KW-0804">Transcription</keyword>
<dbReference type="InterPro" id="IPR028889">
    <property type="entry name" value="USP"/>
</dbReference>
<dbReference type="InterPro" id="IPR018200">
    <property type="entry name" value="USP_CS"/>
</dbReference>
<keyword evidence="7" id="KW-0788">Thiol protease</keyword>
<dbReference type="InterPro" id="IPR006615">
    <property type="entry name" value="Pept_C19_DUSP"/>
</dbReference>
<accession>A0A1V6TT30</accession>
<dbReference type="GO" id="GO:0006508">
    <property type="term" value="P:proteolysis"/>
    <property type="evidence" value="ECO:0007669"/>
    <property type="project" value="UniProtKB-KW"/>
</dbReference>
<comment type="catalytic activity">
    <reaction evidence="1">
        <text>Thiol-dependent hydrolysis of ester, thioester, amide, peptide and isopeptide bonds formed by the C-terminal Gly of ubiquitin (a 76-residue protein attached to proteins as an intracellular targeting signal).</text>
        <dbReference type="EC" id="3.4.19.12"/>
    </reaction>
</comment>
<name>A0A1V6TT30_9EURO</name>
<feature type="compositionally biased region" description="Basic and acidic residues" evidence="11">
    <location>
        <begin position="2050"/>
        <end position="2061"/>
    </location>
</feature>
<feature type="compositionally biased region" description="Low complexity" evidence="11">
    <location>
        <begin position="1978"/>
        <end position="1996"/>
    </location>
</feature>
<evidence type="ECO:0000256" key="2">
    <source>
        <dbReference type="ARBA" id="ARBA00009085"/>
    </source>
</evidence>
<evidence type="ECO:0000313" key="15">
    <source>
        <dbReference type="Proteomes" id="UP000191342"/>
    </source>
</evidence>
<feature type="compositionally biased region" description="Acidic residues" evidence="11">
    <location>
        <begin position="1590"/>
        <end position="1601"/>
    </location>
</feature>
<feature type="compositionally biased region" description="Basic and acidic residues" evidence="11">
    <location>
        <begin position="72"/>
        <end position="86"/>
    </location>
</feature>
<feature type="compositionally biased region" description="Polar residues" evidence="11">
    <location>
        <begin position="308"/>
        <end position="319"/>
    </location>
</feature>